<feature type="transmembrane region" description="Helical" evidence="2">
    <location>
        <begin position="37"/>
        <end position="64"/>
    </location>
</feature>
<protein>
    <recommendedName>
        <fullName evidence="4">Receptor expression-enhancing protein</fullName>
    </recommendedName>
</protein>
<feature type="compositionally biased region" description="Basic and acidic residues" evidence="1">
    <location>
        <begin position="368"/>
        <end position="377"/>
    </location>
</feature>
<dbReference type="KEGG" id="lsm:121122403"/>
<evidence type="ECO:0008006" key="4">
    <source>
        <dbReference type="Google" id="ProtNLM"/>
    </source>
</evidence>
<dbReference type="GeneID" id="121122403"/>
<dbReference type="GO" id="GO:0005881">
    <property type="term" value="C:cytoplasmic microtubule"/>
    <property type="evidence" value="ECO:0007669"/>
    <property type="project" value="TreeGrafter"/>
</dbReference>
<dbReference type="GO" id="GO:0071786">
    <property type="term" value="P:endoplasmic reticulum tubular network organization"/>
    <property type="evidence" value="ECO:0007669"/>
    <property type="project" value="TreeGrafter"/>
</dbReference>
<dbReference type="EMBL" id="HACA01025019">
    <property type="protein sequence ID" value="CDW42380.1"/>
    <property type="molecule type" value="Transcribed_RNA"/>
</dbReference>
<proteinExistence type="predicted"/>
<dbReference type="InterPro" id="IPR004345">
    <property type="entry name" value="TB2_DP1_HVA22"/>
</dbReference>
<reference evidence="3" key="1">
    <citation type="submission" date="2014-05" db="EMBL/GenBank/DDBJ databases">
        <authorList>
            <person name="Chronopoulou M."/>
        </authorList>
    </citation>
    <scope>NUCLEOTIDE SEQUENCE</scope>
    <source>
        <tissue evidence="3">Whole organism</tissue>
    </source>
</reference>
<name>A0A0K2UWD9_LEPSM</name>
<keyword evidence="2" id="KW-1133">Transmembrane helix</keyword>
<evidence type="ECO:0000256" key="1">
    <source>
        <dbReference type="SAM" id="MobiDB-lite"/>
    </source>
</evidence>
<sequence>MTYPIYVICRLLLGTLYPGFQSFKAVRTKNVREYVKWMMYWIVFSIYTGIESFSDIFISFWFPFYYEIKIVFLMWLLSPVAKGSLGSSIMYRKFVHPILLKKEEEIDKYVSTIGDQGYKTFWKYANEGFNFITRMVMQTAIKGGGGLITHLKRSYSLSDLATLDLCGSDTEEKRPITIQSLQEVDTGKVMVVREGKDNENQKRVNLVRRGPPTYLSGDISSGYSSTSEFLPVLGEVLDTEDYEVYDPRIHRRYTPISRNGSATSSVTGPQPGSHTRRKKELSYGTYPLNHSASLPRDFVGYHRSSWIASDSDSNFTGGTVTPSYNLDDDDEEEAWSDTFEEIPSKIVDVTSEDEDRTPDVLNSSNRMTTEDLLKSASEKISQSRQSLNSLSPKRYKAPEPPSNMMSLSLPRSDDIPIPSKNESSSPTLSPSSKCPHCTIHTWLPHLPGCPNLKLKTSDKKK</sequence>
<dbReference type="PANTHER" id="PTHR12300">
    <property type="entry name" value="HVA22-LIKE PROTEINS"/>
    <property type="match status" value="1"/>
</dbReference>
<accession>A0A0K2UWD9</accession>
<dbReference type="AlphaFoldDB" id="A0A0K2UWD9"/>
<organism evidence="3">
    <name type="scientific">Lepeophtheirus salmonis</name>
    <name type="common">Salmon louse</name>
    <name type="synonym">Caligus salmonis</name>
    <dbReference type="NCBI Taxonomy" id="72036"/>
    <lineage>
        <taxon>Eukaryota</taxon>
        <taxon>Metazoa</taxon>
        <taxon>Ecdysozoa</taxon>
        <taxon>Arthropoda</taxon>
        <taxon>Crustacea</taxon>
        <taxon>Multicrustacea</taxon>
        <taxon>Hexanauplia</taxon>
        <taxon>Copepoda</taxon>
        <taxon>Siphonostomatoida</taxon>
        <taxon>Caligidae</taxon>
        <taxon>Lepeophtheirus</taxon>
    </lineage>
</organism>
<dbReference type="OrthoDB" id="10009287at2759"/>
<feature type="compositionally biased region" description="Acidic residues" evidence="1">
    <location>
        <begin position="326"/>
        <end position="340"/>
    </location>
</feature>
<keyword evidence="2" id="KW-0472">Membrane</keyword>
<feature type="region of interest" description="Disordered" evidence="1">
    <location>
        <begin position="317"/>
        <end position="434"/>
    </location>
</feature>
<dbReference type="Pfam" id="PF03134">
    <property type="entry name" value="TB2_DP1_HVA22"/>
    <property type="match status" value="1"/>
</dbReference>
<dbReference type="RefSeq" id="XP_040573317.1">
    <property type="nucleotide sequence ID" value="XM_040717383.2"/>
</dbReference>
<dbReference type="GO" id="GO:0071782">
    <property type="term" value="C:endoplasmic reticulum tubular network"/>
    <property type="evidence" value="ECO:0007669"/>
    <property type="project" value="TreeGrafter"/>
</dbReference>
<feature type="compositionally biased region" description="Polar residues" evidence="1">
    <location>
        <begin position="256"/>
        <end position="273"/>
    </location>
</feature>
<feature type="compositionally biased region" description="Low complexity" evidence="1">
    <location>
        <begin position="418"/>
        <end position="434"/>
    </location>
</feature>
<dbReference type="PANTHER" id="PTHR12300:SF117">
    <property type="entry name" value="LP05237P-RELATED"/>
    <property type="match status" value="1"/>
</dbReference>
<feature type="compositionally biased region" description="Polar residues" evidence="1">
    <location>
        <begin position="378"/>
        <end position="391"/>
    </location>
</feature>
<keyword evidence="2" id="KW-0812">Transmembrane</keyword>
<evidence type="ECO:0000256" key="2">
    <source>
        <dbReference type="SAM" id="Phobius"/>
    </source>
</evidence>
<dbReference type="GO" id="GO:0005789">
    <property type="term" value="C:endoplasmic reticulum membrane"/>
    <property type="evidence" value="ECO:0007669"/>
    <property type="project" value="TreeGrafter"/>
</dbReference>
<evidence type="ECO:0000313" key="3">
    <source>
        <dbReference type="EMBL" id="CDW42380.1"/>
    </source>
</evidence>
<feature type="region of interest" description="Disordered" evidence="1">
    <location>
        <begin position="255"/>
        <end position="279"/>
    </location>
</feature>
<dbReference type="GO" id="GO:0008017">
    <property type="term" value="F:microtubule binding"/>
    <property type="evidence" value="ECO:0007669"/>
    <property type="project" value="TreeGrafter"/>
</dbReference>